<feature type="transmembrane region" description="Helical" evidence="6">
    <location>
        <begin position="354"/>
        <end position="375"/>
    </location>
</feature>
<organism evidence="7 8">
    <name type="scientific">Lacibacterium aquatile</name>
    <dbReference type="NCBI Taxonomy" id="1168082"/>
    <lineage>
        <taxon>Bacteria</taxon>
        <taxon>Pseudomonadati</taxon>
        <taxon>Pseudomonadota</taxon>
        <taxon>Alphaproteobacteria</taxon>
        <taxon>Rhodospirillales</taxon>
        <taxon>Rhodospirillaceae</taxon>
    </lineage>
</organism>
<dbReference type="Pfam" id="PF03739">
    <property type="entry name" value="LptF_LptG"/>
    <property type="match status" value="1"/>
</dbReference>
<evidence type="ECO:0000313" key="8">
    <source>
        <dbReference type="Proteomes" id="UP001597295"/>
    </source>
</evidence>
<evidence type="ECO:0000256" key="4">
    <source>
        <dbReference type="ARBA" id="ARBA00022989"/>
    </source>
</evidence>
<keyword evidence="2" id="KW-1003">Cell membrane</keyword>
<evidence type="ECO:0000256" key="5">
    <source>
        <dbReference type="ARBA" id="ARBA00023136"/>
    </source>
</evidence>
<dbReference type="PANTHER" id="PTHR33529:SF6">
    <property type="entry name" value="YJGP_YJGQ FAMILY PERMEASE"/>
    <property type="match status" value="1"/>
</dbReference>
<accession>A0ABW5DXS9</accession>
<dbReference type="Proteomes" id="UP001597295">
    <property type="component" value="Unassembled WGS sequence"/>
</dbReference>
<feature type="transmembrane region" description="Helical" evidence="6">
    <location>
        <begin position="116"/>
        <end position="137"/>
    </location>
</feature>
<evidence type="ECO:0000256" key="1">
    <source>
        <dbReference type="ARBA" id="ARBA00004651"/>
    </source>
</evidence>
<keyword evidence="8" id="KW-1185">Reference proteome</keyword>
<keyword evidence="3 6" id="KW-0812">Transmembrane</keyword>
<keyword evidence="4 6" id="KW-1133">Transmembrane helix</keyword>
<evidence type="ECO:0000256" key="6">
    <source>
        <dbReference type="SAM" id="Phobius"/>
    </source>
</evidence>
<keyword evidence="5 6" id="KW-0472">Membrane</keyword>
<feature type="transmembrane region" description="Helical" evidence="6">
    <location>
        <begin position="20"/>
        <end position="45"/>
    </location>
</feature>
<feature type="transmembrane region" description="Helical" evidence="6">
    <location>
        <begin position="325"/>
        <end position="342"/>
    </location>
</feature>
<protein>
    <submittedName>
        <fullName evidence="7">LptF/LptG family permease</fullName>
    </submittedName>
</protein>
<gene>
    <name evidence="7" type="ORF">ACFSM5_16970</name>
</gene>
<dbReference type="EMBL" id="JBHUIP010000013">
    <property type="protein sequence ID" value="MFD2264599.1"/>
    <property type="molecule type" value="Genomic_DNA"/>
</dbReference>
<evidence type="ECO:0000313" key="7">
    <source>
        <dbReference type="EMBL" id="MFD2264599.1"/>
    </source>
</evidence>
<dbReference type="InterPro" id="IPR005495">
    <property type="entry name" value="LptG/LptF_permease"/>
</dbReference>
<evidence type="ECO:0000256" key="2">
    <source>
        <dbReference type="ARBA" id="ARBA00022475"/>
    </source>
</evidence>
<name>A0ABW5DXS9_9PROT</name>
<reference evidence="8" key="1">
    <citation type="journal article" date="2019" name="Int. J. Syst. Evol. Microbiol.">
        <title>The Global Catalogue of Microorganisms (GCM) 10K type strain sequencing project: providing services to taxonomists for standard genome sequencing and annotation.</title>
        <authorList>
            <consortium name="The Broad Institute Genomics Platform"/>
            <consortium name="The Broad Institute Genome Sequencing Center for Infectious Disease"/>
            <person name="Wu L."/>
            <person name="Ma J."/>
        </authorList>
    </citation>
    <scope>NUCLEOTIDE SEQUENCE [LARGE SCALE GENOMIC DNA]</scope>
    <source>
        <strain evidence="8">CGMCC 1.19062</strain>
    </source>
</reference>
<dbReference type="RefSeq" id="WP_379877695.1">
    <property type="nucleotide sequence ID" value="NZ_JBHUIP010000013.1"/>
</dbReference>
<sequence length="412" mass="45178">MTIEVDNPRRRSDGWSILRLDRYIFAATARPFAITLGVVLISLLLERVLRLFDLLAQTGISMPVIVELAANLVPHYLGLAMPMAFFIAVFTVIGRLDDNNELDAMMASGLSISRITRPFLMIAVLATGVSLLLFGFVQPYSRYAYRALLDTASNAIWDGRTQAATFVDTPKGIVLSADGVDPSGTRLTGVFLREKLPNGGERITTANVGELFLGEKTGEMTLVMERGQTIVDKPGEPLQMTRFESLLASVSYADERPPFRLRGEDERELTLIELAAGMRDPAASKVSYAEMAAELYGRLARSLSLPLLPLLAIPLAMVSKRGRRGAGLVLAGLILFAYQHALQFGTSLAEARRVAAFPAVWTPFAIFAALCLWLFLSSRQRPGDNPLTRITSLIDLAIGGLLRFLPKRKPRP</sequence>
<feature type="transmembrane region" description="Helical" evidence="6">
    <location>
        <begin position="76"/>
        <end position="96"/>
    </location>
</feature>
<proteinExistence type="predicted"/>
<comment type="subcellular location">
    <subcellularLocation>
        <location evidence="1">Cell membrane</location>
        <topology evidence="1">Multi-pass membrane protein</topology>
    </subcellularLocation>
</comment>
<dbReference type="PANTHER" id="PTHR33529">
    <property type="entry name" value="SLR0882 PROTEIN-RELATED"/>
    <property type="match status" value="1"/>
</dbReference>
<comment type="caution">
    <text evidence="7">The sequence shown here is derived from an EMBL/GenBank/DDBJ whole genome shotgun (WGS) entry which is preliminary data.</text>
</comment>
<evidence type="ECO:0000256" key="3">
    <source>
        <dbReference type="ARBA" id="ARBA00022692"/>
    </source>
</evidence>